<feature type="region of interest" description="Disordered" evidence="1">
    <location>
        <begin position="1"/>
        <end position="120"/>
    </location>
</feature>
<accession>A0A835SPT3</accession>
<proteinExistence type="predicted"/>
<comment type="caution">
    <text evidence="2">The sequence shown here is derived from an EMBL/GenBank/DDBJ whole genome shotgun (WGS) entry which is preliminary data.</text>
</comment>
<sequence length="120" mass="12923">MTEGRKVKEERVGNADEERVEAVVEQAKKPAVMTGGTGKASSKDKKKADLEKQVRIELDVLLEGEAEEEEEEEQEEEKQKKKTKGGGRGSGRGGTKRKDGAIAGEAAATRSGKKRGRGAQ</sequence>
<feature type="compositionally biased region" description="Basic and acidic residues" evidence="1">
    <location>
        <begin position="1"/>
        <end position="28"/>
    </location>
</feature>
<dbReference type="AlphaFoldDB" id="A0A835SPT3"/>
<feature type="compositionally biased region" description="Basic residues" evidence="1">
    <location>
        <begin position="111"/>
        <end position="120"/>
    </location>
</feature>
<evidence type="ECO:0000256" key="1">
    <source>
        <dbReference type="SAM" id="MobiDB-lite"/>
    </source>
</evidence>
<name>A0A835SPT3_9CHLO</name>
<protein>
    <submittedName>
        <fullName evidence="2">Uncharacterized protein</fullName>
    </submittedName>
</protein>
<organism evidence="2 3">
    <name type="scientific">Chlamydomonas schloesseri</name>
    <dbReference type="NCBI Taxonomy" id="2026947"/>
    <lineage>
        <taxon>Eukaryota</taxon>
        <taxon>Viridiplantae</taxon>
        <taxon>Chlorophyta</taxon>
        <taxon>core chlorophytes</taxon>
        <taxon>Chlorophyceae</taxon>
        <taxon>CS clade</taxon>
        <taxon>Chlamydomonadales</taxon>
        <taxon>Chlamydomonadaceae</taxon>
        <taxon>Chlamydomonas</taxon>
    </lineage>
</organism>
<reference evidence="2" key="1">
    <citation type="journal article" date="2020" name="bioRxiv">
        <title>Comparative genomics of Chlamydomonas.</title>
        <authorList>
            <person name="Craig R.J."/>
            <person name="Hasan A.R."/>
            <person name="Ness R.W."/>
            <person name="Keightley P.D."/>
        </authorList>
    </citation>
    <scope>NUCLEOTIDE SEQUENCE</scope>
    <source>
        <strain evidence="2">CCAP 11/173</strain>
    </source>
</reference>
<keyword evidence="3" id="KW-1185">Reference proteome</keyword>
<feature type="compositionally biased region" description="Acidic residues" evidence="1">
    <location>
        <begin position="60"/>
        <end position="76"/>
    </location>
</feature>
<evidence type="ECO:0000313" key="3">
    <source>
        <dbReference type="Proteomes" id="UP000613740"/>
    </source>
</evidence>
<dbReference type="EMBL" id="JAEHOD010000134">
    <property type="protein sequence ID" value="KAG2423801.1"/>
    <property type="molecule type" value="Genomic_DNA"/>
</dbReference>
<feature type="compositionally biased region" description="Basic and acidic residues" evidence="1">
    <location>
        <begin position="41"/>
        <end position="58"/>
    </location>
</feature>
<evidence type="ECO:0000313" key="2">
    <source>
        <dbReference type="EMBL" id="KAG2423801.1"/>
    </source>
</evidence>
<gene>
    <name evidence="2" type="ORF">HYH02_015274</name>
</gene>
<dbReference type="Proteomes" id="UP000613740">
    <property type="component" value="Unassembled WGS sequence"/>
</dbReference>